<sequence length="112" mass="10543">MMPAVADGVAGASFDTEAAACGREPAAAFVALKDVGADAGPAVAASGATCDAGATGCSPDPGVDADVASTNAEGATAECAAFPTADRSTGEVDETDDGMPAEFDTIGAAISG</sequence>
<organism evidence="1 2">
    <name type="scientific">Burkholderia dolosa</name>
    <dbReference type="NCBI Taxonomy" id="152500"/>
    <lineage>
        <taxon>Bacteria</taxon>
        <taxon>Pseudomonadati</taxon>
        <taxon>Pseudomonadota</taxon>
        <taxon>Betaproteobacteria</taxon>
        <taxon>Burkholderiales</taxon>
        <taxon>Burkholderiaceae</taxon>
        <taxon>Burkholderia</taxon>
        <taxon>Burkholderia cepacia complex</taxon>
    </lineage>
</organism>
<dbReference type="EMBL" id="CP069482">
    <property type="protein sequence ID" value="QRO77710.1"/>
    <property type="molecule type" value="Genomic_DNA"/>
</dbReference>
<keyword evidence="2" id="KW-1185">Reference proteome</keyword>
<reference evidence="1 2" key="1">
    <citation type="submission" date="2021-02" db="EMBL/GenBank/DDBJ databases">
        <title>FDA dAtabase for Regulatory Grade micrObial Sequences (FDA-ARGOS): Supporting development and validation of Infectious Disease Dx tests.</title>
        <authorList>
            <person name="Minogue T."/>
            <person name="Wolcott M."/>
            <person name="Wasieloski L."/>
            <person name="Aguilar W."/>
            <person name="Moore D."/>
            <person name="Jaissle J."/>
            <person name="Tallon L."/>
            <person name="Sadzewicz L."/>
            <person name="Zhao X."/>
            <person name="Boylan J."/>
            <person name="Ott S."/>
            <person name="Bowen H."/>
            <person name="Vavikolanu K."/>
            <person name="Mehta A."/>
            <person name="Aluvathingal J."/>
            <person name="Nadendla S."/>
            <person name="Yan Y."/>
            <person name="Sichtig H."/>
        </authorList>
    </citation>
    <scope>NUCLEOTIDE SEQUENCE [LARGE SCALE GENOMIC DNA]</scope>
    <source>
        <strain evidence="1 2">FDAARGOS_1272</strain>
    </source>
</reference>
<name>A0A892I9X8_9BURK</name>
<dbReference type="Proteomes" id="UP000625568">
    <property type="component" value="Chromosome 1"/>
</dbReference>
<dbReference type="AlphaFoldDB" id="A0A892I9X8"/>
<protein>
    <submittedName>
        <fullName evidence="1">Uncharacterized protein</fullName>
    </submittedName>
</protein>
<evidence type="ECO:0000313" key="2">
    <source>
        <dbReference type="Proteomes" id="UP000625568"/>
    </source>
</evidence>
<gene>
    <name evidence="1" type="ORF">I6K02_01965</name>
</gene>
<accession>A0A892I9X8</accession>
<proteinExistence type="predicted"/>
<evidence type="ECO:0000313" key="1">
    <source>
        <dbReference type="EMBL" id="QRO77710.1"/>
    </source>
</evidence>